<dbReference type="InterPro" id="IPR027470">
    <property type="entry name" value="Cation_efflux_CTD"/>
</dbReference>
<evidence type="ECO:0000256" key="4">
    <source>
        <dbReference type="ARBA" id="ARBA00022692"/>
    </source>
</evidence>
<dbReference type="InterPro" id="IPR027469">
    <property type="entry name" value="Cation_efflux_TMD_sf"/>
</dbReference>
<keyword evidence="11" id="KW-1185">Reference proteome</keyword>
<feature type="domain" description="Cation efflux protein cytoplasmic" evidence="9">
    <location>
        <begin position="209"/>
        <end position="272"/>
    </location>
</feature>
<feature type="transmembrane region" description="Helical" evidence="7">
    <location>
        <begin position="152"/>
        <end position="172"/>
    </location>
</feature>
<evidence type="ECO:0000256" key="5">
    <source>
        <dbReference type="ARBA" id="ARBA00022989"/>
    </source>
</evidence>
<dbReference type="GO" id="GO:0008324">
    <property type="term" value="F:monoatomic cation transmembrane transporter activity"/>
    <property type="evidence" value="ECO:0007669"/>
    <property type="project" value="InterPro"/>
</dbReference>
<dbReference type="SUPFAM" id="SSF160240">
    <property type="entry name" value="Cation efflux protein cytoplasmic domain-like"/>
    <property type="match status" value="1"/>
</dbReference>
<keyword evidence="5 7" id="KW-1133">Transmembrane helix</keyword>
<proteinExistence type="inferred from homology"/>
<dbReference type="SUPFAM" id="SSF161111">
    <property type="entry name" value="Cation efflux protein transmembrane domain-like"/>
    <property type="match status" value="1"/>
</dbReference>
<gene>
    <name evidence="10" type="ORF">SAMN02745111_01347</name>
</gene>
<dbReference type="STRING" id="39495.SAMN02745111_01347"/>
<dbReference type="AlphaFoldDB" id="A0A1T4VQ54"/>
<organism evidence="10 11">
    <name type="scientific">Eubacterium uniforme</name>
    <dbReference type="NCBI Taxonomy" id="39495"/>
    <lineage>
        <taxon>Bacteria</taxon>
        <taxon>Bacillati</taxon>
        <taxon>Bacillota</taxon>
        <taxon>Clostridia</taxon>
        <taxon>Eubacteriales</taxon>
        <taxon>Eubacteriaceae</taxon>
        <taxon>Eubacterium</taxon>
    </lineage>
</organism>
<dbReference type="InterPro" id="IPR036837">
    <property type="entry name" value="Cation_efflux_CTD_sf"/>
</dbReference>
<name>A0A1T4VQ54_9FIRM</name>
<evidence type="ECO:0000313" key="11">
    <source>
        <dbReference type="Proteomes" id="UP000190814"/>
    </source>
</evidence>
<feature type="transmembrane region" description="Helical" evidence="7">
    <location>
        <begin position="12"/>
        <end position="37"/>
    </location>
</feature>
<dbReference type="GO" id="GO:0016020">
    <property type="term" value="C:membrane"/>
    <property type="evidence" value="ECO:0007669"/>
    <property type="project" value="UniProtKB-SubCell"/>
</dbReference>
<dbReference type="RefSeq" id="WP_143405066.1">
    <property type="nucleotide sequence ID" value="NZ_FUXZ01000007.1"/>
</dbReference>
<dbReference type="InterPro" id="IPR050291">
    <property type="entry name" value="CDF_Transporter"/>
</dbReference>
<dbReference type="OrthoDB" id="9806522at2"/>
<dbReference type="Pfam" id="PF16916">
    <property type="entry name" value="ZT_dimer"/>
    <property type="match status" value="1"/>
</dbReference>
<dbReference type="EMBL" id="FUXZ01000007">
    <property type="protein sequence ID" value="SKA66621.1"/>
    <property type="molecule type" value="Genomic_DNA"/>
</dbReference>
<evidence type="ECO:0000256" key="1">
    <source>
        <dbReference type="ARBA" id="ARBA00004141"/>
    </source>
</evidence>
<dbReference type="PANTHER" id="PTHR43840:SF50">
    <property type="entry name" value="MANGANESE EFFLUX SYSTEM PROTEIN MNES"/>
    <property type="match status" value="1"/>
</dbReference>
<protein>
    <submittedName>
        <fullName evidence="10">Cation diffusion facilitator family transporter</fullName>
    </submittedName>
</protein>
<dbReference type="Gene3D" id="1.20.1510.10">
    <property type="entry name" value="Cation efflux protein transmembrane domain"/>
    <property type="match status" value="1"/>
</dbReference>
<comment type="subcellular location">
    <subcellularLocation>
        <location evidence="1">Membrane</location>
        <topology evidence="1">Multi-pass membrane protein</topology>
    </subcellularLocation>
</comment>
<dbReference type="InterPro" id="IPR002524">
    <property type="entry name" value="Cation_efflux"/>
</dbReference>
<evidence type="ECO:0000259" key="9">
    <source>
        <dbReference type="Pfam" id="PF16916"/>
    </source>
</evidence>
<dbReference type="NCBIfam" id="TIGR01297">
    <property type="entry name" value="CDF"/>
    <property type="match status" value="1"/>
</dbReference>
<evidence type="ECO:0000256" key="6">
    <source>
        <dbReference type="ARBA" id="ARBA00023136"/>
    </source>
</evidence>
<evidence type="ECO:0000256" key="7">
    <source>
        <dbReference type="SAM" id="Phobius"/>
    </source>
</evidence>
<dbReference type="Pfam" id="PF01545">
    <property type="entry name" value="Cation_efflux"/>
    <property type="match status" value="1"/>
</dbReference>
<accession>A0A1T4VQ54</accession>
<dbReference type="InterPro" id="IPR058533">
    <property type="entry name" value="Cation_efflux_TM"/>
</dbReference>
<evidence type="ECO:0000256" key="2">
    <source>
        <dbReference type="ARBA" id="ARBA00008114"/>
    </source>
</evidence>
<sequence length="370" mass="40785">MNREKKIIQTSIIGIIANVFLAGFKAIIGMLSHSIAITMDAVNNLSDAISSIITIIGTKLSGKEPDKEHPLGHGRVEYLSASIIALIILYAGFTALIASVKNVINPKTPDYKMVSLLIIFVAVIVKIVLGLYVRSQGEKLNSGALKASGSDALFDAIISASTLVAAVIFITLKISLESYLGIVISIMIIKAGFEQISETISEILGARVDPEIAANIKKSILEFEDVHGVYDLVVHNYGPDRFIGSAHIEVDDTLSANRIDGLMRKIADKVLNDTGILMTGISIYAKNTTDEKAVKMEKEIREMIKAYKGVLQMHGFFLNDEEKDIRFDMVIDYDLKKEERKQVYESVCKDISEKYEGYKVNINLDFDISD</sequence>
<feature type="domain" description="Cation efflux protein transmembrane" evidence="8">
    <location>
        <begin position="12"/>
        <end position="204"/>
    </location>
</feature>
<evidence type="ECO:0000313" key="10">
    <source>
        <dbReference type="EMBL" id="SKA66621.1"/>
    </source>
</evidence>
<dbReference type="PANTHER" id="PTHR43840">
    <property type="entry name" value="MITOCHONDRIAL METAL TRANSPORTER 1-RELATED"/>
    <property type="match status" value="1"/>
</dbReference>
<keyword evidence="6 7" id="KW-0472">Membrane</keyword>
<comment type="similarity">
    <text evidence="2">Belongs to the cation diffusion facilitator (CDF) transporter (TC 2.A.4) family.</text>
</comment>
<keyword evidence="3" id="KW-0813">Transport</keyword>
<keyword evidence="4 7" id="KW-0812">Transmembrane</keyword>
<feature type="transmembrane region" description="Helical" evidence="7">
    <location>
        <begin position="111"/>
        <end position="132"/>
    </location>
</feature>
<dbReference type="Proteomes" id="UP000190814">
    <property type="component" value="Unassembled WGS sequence"/>
</dbReference>
<evidence type="ECO:0000259" key="8">
    <source>
        <dbReference type="Pfam" id="PF01545"/>
    </source>
</evidence>
<dbReference type="FunFam" id="1.20.1510.10:FF:000006">
    <property type="entry name" value="Divalent cation efflux transporter"/>
    <property type="match status" value="1"/>
</dbReference>
<dbReference type="Gene3D" id="3.30.70.1350">
    <property type="entry name" value="Cation efflux protein, cytoplasmic domain"/>
    <property type="match status" value="1"/>
</dbReference>
<feature type="transmembrane region" description="Helical" evidence="7">
    <location>
        <begin position="78"/>
        <end position="99"/>
    </location>
</feature>
<reference evidence="10 11" key="1">
    <citation type="submission" date="2017-02" db="EMBL/GenBank/DDBJ databases">
        <authorList>
            <person name="Peterson S.W."/>
        </authorList>
    </citation>
    <scope>NUCLEOTIDE SEQUENCE [LARGE SCALE GENOMIC DNA]</scope>
    <source>
        <strain evidence="10 11">ATCC 35992</strain>
    </source>
</reference>
<evidence type="ECO:0000256" key="3">
    <source>
        <dbReference type="ARBA" id="ARBA00022448"/>
    </source>
</evidence>